<dbReference type="OrthoDB" id="8875361at2759"/>
<dbReference type="AlphaFoldDB" id="A0A6P8GL15"/>
<feature type="domain" description="Fibronectin type-III" evidence="2">
    <location>
        <begin position="165"/>
        <end position="256"/>
    </location>
</feature>
<feature type="domain" description="Fibronectin type-III" evidence="2">
    <location>
        <begin position="944"/>
        <end position="1034"/>
    </location>
</feature>
<dbReference type="InterPro" id="IPR050713">
    <property type="entry name" value="RTP_Phos/Ushers"/>
</dbReference>
<gene>
    <name evidence="4" type="primary">LOC116223388</name>
</gene>
<reference evidence="4" key="1">
    <citation type="submission" date="2025-08" db="UniProtKB">
        <authorList>
            <consortium name="RefSeq"/>
        </authorList>
    </citation>
    <scope>IDENTIFICATION</scope>
</reference>
<dbReference type="Pfam" id="PF00041">
    <property type="entry name" value="fn3"/>
    <property type="match status" value="3"/>
</dbReference>
<feature type="domain" description="Fibronectin type-III" evidence="2">
    <location>
        <begin position="757"/>
        <end position="846"/>
    </location>
</feature>
<dbReference type="KEGG" id="char:116223388"/>
<dbReference type="Pfam" id="PF24748">
    <property type="entry name" value="Galaxin_repeat"/>
    <property type="match status" value="1"/>
</dbReference>
<dbReference type="GeneID" id="116223388"/>
<dbReference type="Proteomes" id="UP000515152">
    <property type="component" value="Chromosome 14"/>
</dbReference>
<proteinExistence type="predicted"/>
<dbReference type="PROSITE" id="PS50853">
    <property type="entry name" value="FN3"/>
    <property type="match status" value="7"/>
</dbReference>
<feature type="domain" description="Fibronectin type-III" evidence="2">
    <location>
        <begin position="61"/>
        <end position="161"/>
    </location>
</feature>
<evidence type="ECO:0000313" key="4">
    <source>
        <dbReference type="RefSeq" id="XP_031435565.1"/>
    </source>
</evidence>
<feature type="region of interest" description="Disordered" evidence="1">
    <location>
        <begin position="1115"/>
        <end position="1142"/>
    </location>
</feature>
<feature type="compositionally biased region" description="Pro residues" evidence="1">
    <location>
        <begin position="675"/>
        <end position="687"/>
    </location>
</feature>
<dbReference type="PROSITE" id="PS51257">
    <property type="entry name" value="PROKAR_LIPOPROTEIN"/>
    <property type="match status" value="1"/>
</dbReference>
<dbReference type="FunFam" id="2.60.40.10:FF:001211">
    <property type="entry name" value="Usherin"/>
    <property type="match status" value="1"/>
</dbReference>
<evidence type="ECO:0000259" key="2">
    <source>
        <dbReference type="PROSITE" id="PS50853"/>
    </source>
</evidence>
<dbReference type="FunFam" id="2.60.40.10:FF:000819">
    <property type="entry name" value="Usherin"/>
    <property type="match status" value="1"/>
</dbReference>
<feature type="domain" description="Fibronectin type-III" evidence="2">
    <location>
        <begin position="1"/>
        <end position="57"/>
    </location>
</feature>
<dbReference type="CDD" id="cd00063">
    <property type="entry name" value="FN3"/>
    <property type="match status" value="9"/>
</dbReference>
<dbReference type="SUPFAM" id="SSF49265">
    <property type="entry name" value="Fibronectin type III"/>
    <property type="match status" value="5"/>
</dbReference>
<dbReference type="InterPro" id="IPR003961">
    <property type="entry name" value="FN3_dom"/>
</dbReference>
<dbReference type="SMART" id="SM00060">
    <property type="entry name" value="FN3"/>
    <property type="match status" value="8"/>
</dbReference>
<dbReference type="Gene3D" id="2.60.40.10">
    <property type="entry name" value="Immunoglobulins"/>
    <property type="match status" value="8"/>
</dbReference>
<dbReference type="RefSeq" id="XP_031435565.1">
    <property type="nucleotide sequence ID" value="XM_031579705.2"/>
</dbReference>
<name>A0A6P8GL15_CLUHA</name>
<evidence type="ECO:0000313" key="3">
    <source>
        <dbReference type="Proteomes" id="UP000515152"/>
    </source>
</evidence>
<dbReference type="InterPro" id="IPR056601">
    <property type="entry name" value="Galaxin_dom"/>
</dbReference>
<dbReference type="InterPro" id="IPR013783">
    <property type="entry name" value="Ig-like_fold"/>
</dbReference>
<feature type="region of interest" description="Disordered" evidence="1">
    <location>
        <begin position="675"/>
        <end position="702"/>
    </location>
</feature>
<feature type="domain" description="Fibronectin type-III" evidence="2">
    <location>
        <begin position="847"/>
        <end position="942"/>
    </location>
</feature>
<evidence type="ECO:0000256" key="1">
    <source>
        <dbReference type="SAM" id="MobiDB-lite"/>
    </source>
</evidence>
<feature type="domain" description="Fibronectin type-III" evidence="2">
    <location>
        <begin position="260"/>
        <end position="350"/>
    </location>
</feature>
<sequence length="1142" mass="123220">MPDPRVVSTNMSVLSYTLTNLVPFTAYSVTILACSSGGGYVGGCTESLPTAVTTLPTIPQGLGPLSIVAVSESFLAVSWQAPSRPNGPNIRFELLRRKAQEPLASHPPEDLNLWYNVYAGAKLFHQDKGLSRFTQYQYKLLVHNDVGYSSGEIATATTLAGVPRRPSSVSFLSVSHTSILLNWTTPSLEDLQGEVVSYSLWVNSSQGIQTHIFGPGVTSALVTHLQPSTEYSLALQVFNGAHNATSDQLTCTTEDGEPEGVFPPEVVTLNSTAVRVLWAEPLVPNGAITQYAVYVDGQLRGTVGSSTGSLELGDLLPFTVYDIQVEVCTVYACVRSNATRVTTVEDLPADITAPHIQVLGSRSVRVEWSSPGQPNGILLGYAVRRRALRPCEELRVQTTLRPAGRCSLLRCPKPQRICGVACYQPQEQVCCGGTVHTRDSWHQCCGERYLPLRNGSEGVCCGGQLLQPLAQHQCCGRYYVHTPPGDVCCPNPEQMRVSVGLGDACCGGNPFRPAAGQVCCGGVLLDGFQAQCCGGQVISQHLVCCGDAQRGTAHTPVPDMSCCGELYTNSSETLCCGGAGLEARAHRLGNGTVSRKCCGSEVIRQEEECCNGLGYDPKKYICADRASPDTHIQEQCRPSTLCPLSSISGAYCGLCDFNPAVAVCTRVPGVPSVPEPLPSPLPAPPSASLPSAEGDPGLCGSSEDGIYSGTANRYTFTDSDLEPHTTYEYWVGAWNRFGRGFSPHTRVTTREDAPWGVPAPRWSKIENRDDILQLDWAAPVQPNGEIRYYVVLRDGQERYRGSESSFTDVGGIQPYQEYEYQLRACTTAGCTDSKKVVAVTVQGVPETVAAPVVSALGPRELLLSWVPPARPNGIVREYRINQSGAGRLLHHSHAGEGELLLQHTVTGLQPHTDYSFVLEACTSAGCRASQPSTGRTLQDAPAGVWAHPRHVLVSCWVVELYWTAPLEPRGLLSGYQLLRDSAPLFSGERPDLNYTDAGLQPNTRYVYELEASTAGGTSRSDRYVIQTPVSSPERIPPPYNVIVSGPRSVFVAWTPPGKYNTSAPVEYNVLLNPGSLDALLKPAGRGQFLHLTSLLPSPATTSAYRPASQMAVGWGRGSTLRRSRPPPRLWTRPLSRQRGQLS</sequence>
<protein>
    <submittedName>
        <fullName evidence="4">Usherin-like</fullName>
    </submittedName>
</protein>
<keyword evidence="3" id="KW-1185">Reference proteome</keyword>
<dbReference type="PANTHER" id="PTHR46957">
    <property type="entry name" value="CYTOKINE RECEPTOR"/>
    <property type="match status" value="1"/>
</dbReference>
<dbReference type="InterPro" id="IPR036116">
    <property type="entry name" value="FN3_sf"/>
</dbReference>
<accession>A0A6P8GL15</accession>
<organism evidence="3 4">
    <name type="scientific">Clupea harengus</name>
    <name type="common">Atlantic herring</name>
    <dbReference type="NCBI Taxonomy" id="7950"/>
    <lineage>
        <taxon>Eukaryota</taxon>
        <taxon>Metazoa</taxon>
        <taxon>Chordata</taxon>
        <taxon>Craniata</taxon>
        <taxon>Vertebrata</taxon>
        <taxon>Euteleostomi</taxon>
        <taxon>Actinopterygii</taxon>
        <taxon>Neopterygii</taxon>
        <taxon>Teleostei</taxon>
        <taxon>Clupei</taxon>
        <taxon>Clupeiformes</taxon>
        <taxon>Clupeoidei</taxon>
        <taxon>Clupeidae</taxon>
        <taxon>Clupea</taxon>
    </lineage>
</organism>
<dbReference type="PANTHER" id="PTHR46957:SF7">
    <property type="entry name" value="USHERIN"/>
    <property type="match status" value="1"/>
</dbReference>